<proteinExistence type="inferred from homology"/>
<keyword evidence="3 5" id="KW-0378">Hydrolase</keyword>
<dbReference type="InterPro" id="IPR003753">
    <property type="entry name" value="Exonuc_VII_L"/>
</dbReference>
<dbReference type="InterPro" id="IPR025824">
    <property type="entry name" value="OB-fold_nuc-bd_dom"/>
</dbReference>
<protein>
    <recommendedName>
        <fullName evidence="5">Exodeoxyribonuclease 7 large subunit</fullName>
        <ecNumber evidence="5">3.1.11.6</ecNumber>
    </recommendedName>
    <alternativeName>
        <fullName evidence="5">Exodeoxyribonuclease VII large subunit</fullName>
        <shortName evidence="5">Exonuclease VII large subunit</shortName>
    </alternativeName>
</protein>
<evidence type="ECO:0000256" key="6">
    <source>
        <dbReference type="RuleBase" id="RU004355"/>
    </source>
</evidence>
<dbReference type="Pfam" id="PF13742">
    <property type="entry name" value="tRNA_anti_2"/>
    <property type="match status" value="1"/>
</dbReference>
<keyword evidence="4 5" id="KW-0269">Exonuclease</keyword>
<dbReference type="InterPro" id="IPR020579">
    <property type="entry name" value="Exonuc_VII_lsu_C"/>
</dbReference>
<dbReference type="STRING" id="1399797.GCA_000518285_01159"/>
<dbReference type="EMBL" id="PHNE01000004">
    <property type="protein sequence ID" value="PPE05151.1"/>
    <property type="molecule type" value="Genomic_DNA"/>
</dbReference>
<dbReference type="GO" id="GO:0006308">
    <property type="term" value="P:DNA catabolic process"/>
    <property type="evidence" value="ECO:0007669"/>
    <property type="project" value="UniProtKB-UniRule"/>
</dbReference>
<dbReference type="AlphaFoldDB" id="A0A2S5RCU2"/>
<evidence type="ECO:0000313" key="10">
    <source>
        <dbReference type="Proteomes" id="UP000237865"/>
    </source>
</evidence>
<feature type="domain" description="Exonuclease VII large subunit C-terminal" evidence="7">
    <location>
        <begin position="125"/>
        <end position="344"/>
    </location>
</feature>
<evidence type="ECO:0000313" key="9">
    <source>
        <dbReference type="EMBL" id="PPE05151.1"/>
    </source>
</evidence>
<evidence type="ECO:0000259" key="7">
    <source>
        <dbReference type="Pfam" id="PF02601"/>
    </source>
</evidence>
<dbReference type="GO" id="GO:0008855">
    <property type="term" value="F:exodeoxyribonuclease VII activity"/>
    <property type="evidence" value="ECO:0007669"/>
    <property type="project" value="UniProtKB-UniRule"/>
</dbReference>
<comment type="caution">
    <text evidence="9">The sequence shown here is derived from an EMBL/GenBank/DDBJ whole genome shotgun (WGS) entry which is preliminary data.</text>
</comment>
<evidence type="ECO:0000256" key="5">
    <source>
        <dbReference type="HAMAP-Rule" id="MF_00378"/>
    </source>
</evidence>
<keyword evidence="2 5" id="KW-0540">Nuclease</keyword>
<keyword evidence="10" id="KW-1185">Reference proteome</keyword>
<dbReference type="CDD" id="cd04489">
    <property type="entry name" value="ExoVII_LU_OBF"/>
    <property type="match status" value="1"/>
</dbReference>
<comment type="catalytic activity">
    <reaction evidence="5 6">
        <text>Exonucleolytic cleavage in either 5'- to 3'- or 3'- to 5'-direction to yield nucleoside 5'-phosphates.</text>
        <dbReference type="EC" id="3.1.11.6"/>
    </reaction>
</comment>
<sequence length="404" mass="45955">MEQKIYSVTEVNTFLKEYIEAPEFLNNLYVTGEISNLTFNKSGHIYFSIKDEGATLKAMIWKTNADNLKRWKPANGMKVTVKGRFTFYVAGGSVSFEVRDVQLEGKGELQKLYDERYQWLEDNGWFDPSLKKPIPMFPTNIGIVTADSGAAIHDLITTIKRRFPIANIYLFPAQVQGEQARFDLAKKIVQANEFTQPLDVLVIGRGGGSYEDLWAFNEIEVLKAIRHSLIPVVSAVGHQPDYTLSDYVADLRAPTPTSAGEMVTPNILELKRNLQNYYLNYQEIITKKITEQENLIKRIIGRNALIVNNILDKKTLDLRQFYQTTNQLIKQILANQTQQLMHLNEQQMILDPLIPLQRGFSLVSEQNGKIISSTSNLKIGDPLTIKTKELLIEAAITKIQKENK</sequence>
<feature type="domain" description="OB-fold nucleic acid binding" evidence="8">
    <location>
        <begin position="6"/>
        <end position="102"/>
    </location>
</feature>
<comment type="similarity">
    <text evidence="5 6">Belongs to the XseA family.</text>
</comment>
<reference evidence="9 10" key="1">
    <citation type="submission" date="2017-11" db="EMBL/GenBank/DDBJ databases">
        <title>Genome sequence of Entomoplasma lucivorax PIPN-2 (ATCC 49196).</title>
        <authorList>
            <person name="Lo W.-S."/>
            <person name="Gasparich G.E."/>
            <person name="Kuo C.-H."/>
        </authorList>
    </citation>
    <scope>NUCLEOTIDE SEQUENCE [LARGE SCALE GENOMIC DNA]</scope>
    <source>
        <strain evidence="9 10">PIPN-2</strain>
    </source>
</reference>
<comment type="function">
    <text evidence="5">Bidirectionally degrades single-stranded DNA into large acid-insoluble oligonucleotides, which are then degraded further into small acid-soluble oligonucleotides.</text>
</comment>
<dbReference type="EC" id="3.1.11.6" evidence="5"/>
<accession>A0A2S5RCU2</accession>
<name>A0A2S5RCU2_9MOLU</name>
<evidence type="ECO:0000256" key="3">
    <source>
        <dbReference type="ARBA" id="ARBA00022801"/>
    </source>
</evidence>
<evidence type="ECO:0000256" key="4">
    <source>
        <dbReference type="ARBA" id="ARBA00022839"/>
    </source>
</evidence>
<dbReference type="Proteomes" id="UP000237865">
    <property type="component" value="Unassembled WGS sequence"/>
</dbReference>
<keyword evidence="1 5" id="KW-0963">Cytoplasm</keyword>
<evidence type="ECO:0000256" key="2">
    <source>
        <dbReference type="ARBA" id="ARBA00022722"/>
    </source>
</evidence>
<comment type="subcellular location">
    <subcellularLocation>
        <location evidence="5 6">Cytoplasm</location>
    </subcellularLocation>
</comment>
<dbReference type="RefSeq" id="WP_028126703.1">
    <property type="nucleotide sequence ID" value="NZ_PHNE01000004.1"/>
</dbReference>
<gene>
    <name evidence="5 9" type="primary">xseA</name>
    <name evidence="9" type="ORF">ELUCI_v1c06870</name>
</gene>
<dbReference type="PANTHER" id="PTHR30008">
    <property type="entry name" value="EXODEOXYRIBONUCLEASE 7 LARGE SUBUNIT"/>
    <property type="match status" value="1"/>
</dbReference>
<comment type="subunit">
    <text evidence="5">Heterooligomer composed of large and small subunits.</text>
</comment>
<evidence type="ECO:0000259" key="8">
    <source>
        <dbReference type="Pfam" id="PF13742"/>
    </source>
</evidence>
<dbReference type="Pfam" id="PF02601">
    <property type="entry name" value="Exonuc_VII_L"/>
    <property type="match status" value="1"/>
</dbReference>
<dbReference type="PANTHER" id="PTHR30008:SF0">
    <property type="entry name" value="EXODEOXYRIBONUCLEASE 7 LARGE SUBUNIT"/>
    <property type="match status" value="1"/>
</dbReference>
<dbReference type="NCBIfam" id="TIGR00237">
    <property type="entry name" value="xseA"/>
    <property type="match status" value="1"/>
</dbReference>
<dbReference type="GO" id="GO:0005737">
    <property type="term" value="C:cytoplasm"/>
    <property type="evidence" value="ECO:0007669"/>
    <property type="project" value="UniProtKB-SubCell"/>
</dbReference>
<dbReference type="GO" id="GO:0003676">
    <property type="term" value="F:nucleic acid binding"/>
    <property type="evidence" value="ECO:0007669"/>
    <property type="project" value="InterPro"/>
</dbReference>
<organism evidence="9 10">
    <name type="scientific">Williamsoniiplasma lucivorax</name>
    <dbReference type="NCBI Taxonomy" id="209274"/>
    <lineage>
        <taxon>Bacteria</taxon>
        <taxon>Bacillati</taxon>
        <taxon>Mycoplasmatota</taxon>
        <taxon>Mollicutes</taxon>
        <taxon>Entomoplasmatales</taxon>
        <taxon>Williamsoniiplasma</taxon>
    </lineage>
</organism>
<dbReference type="GO" id="GO:0009318">
    <property type="term" value="C:exodeoxyribonuclease VII complex"/>
    <property type="evidence" value="ECO:0007669"/>
    <property type="project" value="UniProtKB-UniRule"/>
</dbReference>
<dbReference type="HAMAP" id="MF_00378">
    <property type="entry name" value="Exonuc_7_L"/>
    <property type="match status" value="1"/>
</dbReference>
<evidence type="ECO:0000256" key="1">
    <source>
        <dbReference type="ARBA" id="ARBA00022490"/>
    </source>
</evidence>